<dbReference type="Pfam" id="PF01966">
    <property type="entry name" value="HD"/>
    <property type="match status" value="1"/>
</dbReference>
<evidence type="ECO:0000259" key="2">
    <source>
        <dbReference type="Pfam" id="PF01966"/>
    </source>
</evidence>
<name>A0AAX2AHQ5_9BACT</name>
<keyword evidence="1" id="KW-0812">Transmembrane</keyword>
<dbReference type="KEGG" id="amyt:AMYT_1104"/>
<feature type="transmembrane region" description="Helical" evidence="1">
    <location>
        <begin position="22"/>
        <end position="39"/>
    </location>
</feature>
<protein>
    <submittedName>
        <fullName evidence="3">Phosphohydrolase</fullName>
    </submittedName>
</protein>
<evidence type="ECO:0000313" key="3">
    <source>
        <dbReference type="EMBL" id="RXK16244.1"/>
    </source>
</evidence>
<accession>A0AAX2AHQ5</accession>
<reference evidence="3 4" key="1">
    <citation type="submission" date="2017-09" db="EMBL/GenBank/DDBJ databases">
        <title>Genomics of the genus Arcobacter.</title>
        <authorList>
            <person name="Perez-Cataluna A."/>
            <person name="Figueras M.J."/>
            <person name="Salas-Masso N."/>
        </authorList>
    </citation>
    <scope>NUCLEOTIDE SEQUENCE [LARGE SCALE GENOMIC DNA]</scope>
    <source>
        <strain evidence="3 4">CECT 7386</strain>
    </source>
</reference>
<proteinExistence type="predicted"/>
<evidence type="ECO:0000256" key="1">
    <source>
        <dbReference type="SAM" id="Phobius"/>
    </source>
</evidence>
<dbReference type="InterPro" id="IPR006674">
    <property type="entry name" value="HD_domain"/>
</dbReference>
<evidence type="ECO:0000313" key="4">
    <source>
        <dbReference type="Proteomes" id="UP000290092"/>
    </source>
</evidence>
<sequence length="159" mass="19352">MKKSRIFRKTFFITLFIKQNKWHYYGVLAHTLALVFHLVKNRQFKMIGAGFLHDIAKPIIAFQDDEDKKTNQYSFHNHEELSFFIVRNWPISLYTKNLVRYHYIIRGMQKAKERNQINKYKRMKRSYEKLDKDFIIDLKIFMKYDDLAKKSIFKSAKNS</sequence>
<dbReference type="Proteomes" id="UP000290092">
    <property type="component" value="Unassembled WGS sequence"/>
</dbReference>
<keyword evidence="4" id="KW-1185">Reference proteome</keyword>
<organism evidence="3 4">
    <name type="scientific">Malaciobacter mytili LMG 24559</name>
    <dbReference type="NCBI Taxonomy" id="1032238"/>
    <lineage>
        <taxon>Bacteria</taxon>
        <taxon>Pseudomonadati</taxon>
        <taxon>Campylobacterota</taxon>
        <taxon>Epsilonproteobacteria</taxon>
        <taxon>Campylobacterales</taxon>
        <taxon>Arcobacteraceae</taxon>
        <taxon>Malaciobacter</taxon>
    </lineage>
</organism>
<dbReference type="Gene3D" id="1.10.3210.10">
    <property type="entry name" value="Hypothetical protein af1432"/>
    <property type="match status" value="1"/>
</dbReference>
<keyword evidence="1" id="KW-1133">Transmembrane helix</keyword>
<dbReference type="RefSeq" id="WP_114841553.1">
    <property type="nucleotide sequence ID" value="NZ_CP031219.1"/>
</dbReference>
<gene>
    <name evidence="3" type="ORF">CP985_04490</name>
</gene>
<dbReference type="EMBL" id="NXID01000012">
    <property type="protein sequence ID" value="RXK16244.1"/>
    <property type="molecule type" value="Genomic_DNA"/>
</dbReference>
<dbReference type="SUPFAM" id="SSF109604">
    <property type="entry name" value="HD-domain/PDEase-like"/>
    <property type="match status" value="1"/>
</dbReference>
<dbReference type="AlphaFoldDB" id="A0AAX2AHQ5"/>
<feature type="domain" description="HD" evidence="2">
    <location>
        <begin position="47"/>
        <end position="106"/>
    </location>
</feature>
<keyword evidence="1" id="KW-0472">Membrane</keyword>
<comment type="caution">
    <text evidence="3">The sequence shown here is derived from an EMBL/GenBank/DDBJ whole genome shotgun (WGS) entry which is preliminary data.</text>
</comment>